<feature type="transmembrane region" description="Helical" evidence="4">
    <location>
        <begin position="7"/>
        <end position="26"/>
    </location>
</feature>
<dbReference type="Proteomes" id="UP000230353">
    <property type="component" value="Unassembled WGS sequence"/>
</dbReference>
<feature type="transmembrane region" description="Helical" evidence="4">
    <location>
        <begin position="361"/>
        <end position="379"/>
    </location>
</feature>
<feature type="transmembrane region" description="Helical" evidence="4">
    <location>
        <begin position="298"/>
        <end position="322"/>
    </location>
</feature>
<keyword evidence="4" id="KW-0812">Transmembrane</keyword>
<dbReference type="InterPro" id="IPR052346">
    <property type="entry name" value="O-mannosyl-transferase_TMTC"/>
</dbReference>
<feature type="repeat" description="TPR" evidence="3">
    <location>
        <begin position="463"/>
        <end position="496"/>
    </location>
</feature>
<name>A0A2H0WLF9_9BACT</name>
<feature type="transmembrane region" description="Helical" evidence="4">
    <location>
        <begin position="328"/>
        <end position="349"/>
    </location>
</feature>
<feature type="repeat" description="TPR" evidence="3">
    <location>
        <begin position="429"/>
        <end position="462"/>
    </location>
</feature>
<sequence length="530" mass="61931">MYLLKKPFGNYLVILLLVVVGFVLYANSFPNQMFWDDDDGILKNQFIQNWQYFPKYFSENLIAGVGLLSNYWRPILLTAFSLEWHLWKDWAPGYHFVNTSFHITDAILLFFILLYIFKNRWLAIFTALVFLVHPLQTEAVTYVSGLGDSLSVFFMFLGILFYLKFRISKKTPLQSAPYFLSLLMYIIALMSKETAIVMPALIFIVDFFFLSQNEKLSFKDKLKKIGKAIWPFLVLASFYILLRATILNFKNTFNLYDEENIFTSNFHIRLFTFFRILTVYFGLLFWPFNLHMERGVEIATSLFSPSVISGGFIFLGLLALALSQFKRFPVLSFGVLWFFIGLAPTSNLLIPISGLLYEHWLYLPLIGIFLLLIWVGILLAKKYNLQKILIGILIAFLIFLSILTIDRNKDWTDPITFYNQTLQYAPNSYRIINNLGMAYNDKSDYEQAEKMYQRAISLDPANPVAYHNLANTYQEIGKKDLAIENFNTAIKLDPKFIFSYNALINIYLENKEYEKAQEIYEEIKHYYSGF</sequence>
<gene>
    <name evidence="5" type="ORF">COT67_01785</name>
</gene>
<dbReference type="InterPro" id="IPR011990">
    <property type="entry name" value="TPR-like_helical_dom_sf"/>
</dbReference>
<evidence type="ECO:0000256" key="2">
    <source>
        <dbReference type="ARBA" id="ARBA00022803"/>
    </source>
</evidence>
<dbReference type="SMART" id="SM00028">
    <property type="entry name" value="TPR"/>
    <property type="match status" value="3"/>
</dbReference>
<comment type="caution">
    <text evidence="5">The sequence shown here is derived from an EMBL/GenBank/DDBJ whole genome shotgun (WGS) entry which is preliminary data.</text>
</comment>
<evidence type="ECO:0000256" key="3">
    <source>
        <dbReference type="PROSITE-ProRule" id="PRU00339"/>
    </source>
</evidence>
<dbReference type="Pfam" id="PF13414">
    <property type="entry name" value="TPR_11"/>
    <property type="match status" value="1"/>
</dbReference>
<dbReference type="PANTHER" id="PTHR44227:SF3">
    <property type="entry name" value="PROTEIN O-MANNOSYL-TRANSFERASE TMTC4"/>
    <property type="match status" value="1"/>
</dbReference>
<evidence type="ECO:0000313" key="6">
    <source>
        <dbReference type="Proteomes" id="UP000230353"/>
    </source>
</evidence>
<accession>A0A2H0WLF9</accession>
<reference evidence="6" key="1">
    <citation type="submission" date="2017-09" db="EMBL/GenBank/DDBJ databases">
        <title>Depth-based differentiation of microbial function through sediment-hosted aquifers and enrichment of novel symbionts in the deep terrestrial subsurface.</title>
        <authorList>
            <person name="Probst A.J."/>
            <person name="Ladd B."/>
            <person name="Jarett J.K."/>
            <person name="Geller-Mcgrath D.E."/>
            <person name="Sieber C.M.K."/>
            <person name="Emerson J.B."/>
            <person name="Anantharaman K."/>
            <person name="Thomas B.C."/>
            <person name="Malmstrom R."/>
            <person name="Stieglmeier M."/>
            <person name="Klingl A."/>
            <person name="Woyke T."/>
            <person name="Ryan C.M."/>
            <person name="Banfield J.F."/>
        </authorList>
    </citation>
    <scope>NUCLEOTIDE SEQUENCE [LARGE SCALE GENOMIC DNA]</scope>
</reference>
<dbReference type="SUPFAM" id="SSF48452">
    <property type="entry name" value="TPR-like"/>
    <property type="match status" value="1"/>
</dbReference>
<dbReference type="InterPro" id="IPR019734">
    <property type="entry name" value="TPR_rpt"/>
</dbReference>
<protein>
    <submittedName>
        <fullName evidence="5">Uncharacterized protein</fullName>
    </submittedName>
</protein>
<dbReference type="AlphaFoldDB" id="A0A2H0WLF9"/>
<dbReference type="Gene3D" id="1.25.40.10">
    <property type="entry name" value="Tetratricopeptide repeat domain"/>
    <property type="match status" value="1"/>
</dbReference>
<feature type="transmembrane region" description="Helical" evidence="4">
    <location>
        <begin position="94"/>
        <end position="114"/>
    </location>
</feature>
<dbReference type="PANTHER" id="PTHR44227">
    <property type="match status" value="1"/>
</dbReference>
<keyword evidence="2 3" id="KW-0802">TPR repeat</keyword>
<evidence type="ECO:0000256" key="1">
    <source>
        <dbReference type="ARBA" id="ARBA00022737"/>
    </source>
</evidence>
<feature type="transmembrane region" description="Helical" evidence="4">
    <location>
        <begin position="225"/>
        <end position="246"/>
    </location>
</feature>
<feature type="transmembrane region" description="Helical" evidence="4">
    <location>
        <begin position="121"/>
        <end position="136"/>
    </location>
</feature>
<feature type="transmembrane region" description="Helical" evidence="4">
    <location>
        <begin position="385"/>
        <end position="405"/>
    </location>
</feature>
<proteinExistence type="predicted"/>
<organism evidence="5 6">
    <name type="scientific">Candidatus Tagabacteria bacterium CG09_land_8_20_14_0_10_41_14</name>
    <dbReference type="NCBI Taxonomy" id="1975021"/>
    <lineage>
        <taxon>Bacteria</taxon>
        <taxon>Candidatus Tagaibacteriota</taxon>
    </lineage>
</organism>
<feature type="transmembrane region" description="Helical" evidence="4">
    <location>
        <begin position="266"/>
        <end position="286"/>
    </location>
</feature>
<evidence type="ECO:0000313" key="5">
    <source>
        <dbReference type="EMBL" id="PIS13425.1"/>
    </source>
</evidence>
<dbReference type="EMBL" id="PEZL01000025">
    <property type="protein sequence ID" value="PIS13425.1"/>
    <property type="molecule type" value="Genomic_DNA"/>
</dbReference>
<keyword evidence="4" id="KW-0472">Membrane</keyword>
<keyword evidence="1" id="KW-0677">Repeat</keyword>
<dbReference type="PROSITE" id="PS50293">
    <property type="entry name" value="TPR_REGION"/>
    <property type="match status" value="2"/>
</dbReference>
<keyword evidence="4" id="KW-1133">Transmembrane helix</keyword>
<evidence type="ECO:0000256" key="4">
    <source>
        <dbReference type="SAM" id="Phobius"/>
    </source>
</evidence>
<dbReference type="PROSITE" id="PS50005">
    <property type="entry name" value="TPR"/>
    <property type="match status" value="2"/>
</dbReference>
<feature type="transmembrane region" description="Helical" evidence="4">
    <location>
        <begin position="142"/>
        <end position="163"/>
    </location>
</feature>